<dbReference type="Pfam" id="PF00072">
    <property type="entry name" value="Response_reg"/>
    <property type="match status" value="1"/>
</dbReference>
<evidence type="ECO:0000256" key="2">
    <source>
        <dbReference type="ARBA" id="ARBA00023012"/>
    </source>
</evidence>
<evidence type="ECO:0000256" key="1">
    <source>
        <dbReference type="ARBA" id="ARBA00022553"/>
    </source>
</evidence>
<feature type="domain" description="HPt" evidence="6">
    <location>
        <begin position="157"/>
        <end position="248"/>
    </location>
</feature>
<reference evidence="7 8" key="1">
    <citation type="submission" date="2018-12" db="EMBL/GenBank/DDBJ databases">
        <title>Sequencing of bacterial isolates from soil warming experiment in Harvard Forest, Massachusetts, USA.</title>
        <authorList>
            <person name="Deangelis K."/>
        </authorList>
    </citation>
    <scope>NUCLEOTIDE SEQUENCE [LARGE SCALE GENOMIC DNA]</scope>
    <source>
        <strain evidence="7 8">EB153</strain>
    </source>
</reference>
<dbReference type="PROSITE" id="PS50894">
    <property type="entry name" value="HPT"/>
    <property type="match status" value="1"/>
</dbReference>
<dbReference type="InterPro" id="IPR008207">
    <property type="entry name" value="Sig_transdc_His_kin_Hpt_dom"/>
</dbReference>
<accession>A0A3R9PRI5</accession>
<keyword evidence="2" id="KW-0902">Two-component regulatory system</keyword>
<evidence type="ECO:0000256" key="4">
    <source>
        <dbReference type="PROSITE-ProRule" id="PRU00169"/>
    </source>
</evidence>
<dbReference type="InterPro" id="IPR050595">
    <property type="entry name" value="Bact_response_regulator"/>
</dbReference>
<dbReference type="AlphaFoldDB" id="A0A3R9PRI5"/>
<evidence type="ECO:0000313" key="7">
    <source>
        <dbReference type="EMBL" id="RSL16262.1"/>
    </source>
</evidence>
<dbReference type="CDD" id="cd17546">
    <property type="entry name" value="REC_hyHK_CKI1_RcsC-like"/>
    <property type="match status" value="1"/>
</dbReference>
<comment type="caution">
    <text evidence="7">The sequence shown here is derived from an EMBL/GenBank/DDBJ whole genome shotgun (WGS) entry which is preliminary data.</text>
</comment>
<feature type="domain" description="Response regulatory" evidence="5">
    <location>
        <begin position="15"/>
        <end position="129"/>
    </location>
</feature>
<dbReference type="Gene3D" id="1.20.120.160">
    <property type="entry name" value="HPT domain"/>
    <property type="match status" value="1"/>
</dbReference>
<proteinExistence type="predicted"/>
<evidence type="ECO:0000259" key="6">
    <source>
        <dbReference type="PROSITE" id="PS50894"/>
    </source>
</evidence>
<dbReference type="PANTHER" id="PTHR44591">
    <property type="entry name" value="STRESS RESPONSE REGULATOR PROTEIN 1"/>
    <property type="match status" value="1"/>
</dbReference>
<dbReference type="CDD" id="cd00088">
    <property type="entry name" value="HPT"/>
    <property type="match status" value="1"/>
</dbReference>
<dbReference type="InterPro" id="IPR001789">
    <property type="entry name" value="Sig_transdc_resp-reg_receiver"/>
</dbReference>
<evidence type="ECO:0000256" key="3">
    <source>
        <dbReference type="PROSITE-ProRule" id="PRU00110"/>
    </source>
</evidence>
<feature type="modified residue" description="4-aspartylphosphate" evidence="4">
    <location>
        <position position="67"/>
    </location>
</feature>
<dbReference type="Proteomes" id="UP000269669">
    <property type="component" value="Unassembled WGS sequence"/>
</dbReference>
<protein>
    <submittedName>
        <fullName evidence="7">Hpt domain-containing protein</fullName>
    </submittedName>
</protein>
<dbReference type="GO" id="GO:0004672">
    <property type="term" value="F:protein kinase activity"/>
    <property type="evidence" value="ECO:0007669"/>
    <property type="project" value="UniProtKB-ARBA"/>
</dbReference>
<keyword evidence="1 4" id="KW-0597">Phosphoprotein</keyword>
<dbReference type="GO" id="GO:0000160">
    <property type="term" value="P:phosphorelay signal transduction system"/>
    <property type="evidence" value="ECO:0007669"/>
    <property type="project" value="UniProtKB-KW"/>
</dbReference>
<dbReference type="SUPFAM" id="SSF47226">
    <property type="entry name" value="Histidine-containing phosphotransfer domain, HPT domain"/>
    <property type="match status" value="1"/>
</dbReference>
<dbReference type="Gene3D" id="3.40.50.2300">
    <property type="match status" value="1"/>
</dbReference>
<sequence length="267" mass="28262">MILFANMNNGAAQVRVLVVDDDAVSREVLSLLLTSQGYSVGAADSGDAALLRLQEARDSLPEVVLTDLQMPGLAGIELACQIRAVCGSQTMLLAMSGSEPGGEVQSAFDGFLAKPFSMDALQEAIAGRAATSTGGAILEDVTVLDQTVYGKLAGSMRPERIGQLYALCLDDARRRIAAMQLAASGGDDDAYRKEAHAIKGGCGMVGACELQRLATSMETRGLDATNHVATLDEFLLGCERLERMLVAREVDLRKNATPDLRGDSTHE</sequence>
<dbReference type="PANTHER" id="PTHR44591:SF14">
    <property type="entry name" value="PROTEIN PILG"/>
    <property type="match status" value="1"/>
</dbReference>
<dbReference type="OrthoDB" id="119465at2"/>
<dbReference type="PROSITE" id="PS50110">
    <property type="entry name" value="RESPONSE_REGULATORY"/>
    <property type="match status" value="1"/>
</dbReference>
<name>A0A3R9PRI5_9BACT</name>
<dbReference type="SUPFAM" id="SSF52172">
    <property type="entry name" value="CheY-like"/>
    <property type="match status" value="1"/>
</dbReference>
<gene>
    <name evidence="7" type="ORF">EDE15_1773</name>
</gene>
<dbReference type="SMART" id="SM00448">
    <property type="entry name" value="REC"/>
    <property type="match status" value="1"/>
</dbReference>
<evidence type="ECO:0000259" key="5">
    <source>
        <dbReference type="PROSITE" id="PS50110"/>
    </source>
</evidence>
<dbReference type="EMBL" id="RSDW01000001">
    <property type="protein sequence ID" value="RSL16262.1"/>
    <property type="molecule type" value="Genomic_DNA"/>
</dbReference>
<dbReference type="Pfam" id="PF01627">
    <property type="entry name" value="Hpt"/>
    <property type="match status" value="1"/>
</dbReference>
<dbReference type="InterPro" id="IPR011006">
    <property type="entry name" value="CheY-like_superfamily"/>
</dbReference>
<keyword evidence="8" id="KW-1185">Reference proteome</keyword>
<feature type="modified residue" description="Phosphohistidine" evidence="3">
    <location>
        <position position="196"/>
    </location>
</feature>
<dbReference type="InterPro" id="IPR036641">
    <property type="entry name" value="HPT_dom_sf"/>
</dbReference>
<evidence type="ECO:0000313" key="8">
    <source>
        <dbReference type="Proteomes" id="UP000269669"/>
    </source>
</evidence>
<organism evidence="7 8">
    <name type="scientific">Edaphobacter aggregans</name>
    <dbReference type="NCBI Taxonomy" id="570835"/>
    <lineage>
        <taxon>Bacteria</taxon>
        <taxon>Pseudomonadati</taxon>
        <taxon>Acidobacteriota</taxon>
        <taxon>Terriglobia</taxon>
        <taxon>Terriglobales</taxon>
        <taxon>Acidobacteriaceae</taxon>
        <taxon>Edaphobacter</taxon>
    </lineage>
</organism>